<dbReference type="InterPro" id="IPR010718">
    <property type="entry name" value="DUF1294"/>
</dbReference>
<dbReference type="RefSeq" id="WP_380250394.1">
    <property type="nucleotide sequence ID" value="NZ_JBHUII010000004.1"/>
</dbReference>
<comment type="caution">
    <text evidence="2">The sequence shown here is derived from an EMBL/GenBank/DDBJ whole genome shotgun (WGS) entry which is preliminary data.</text>
</comment>
<evidence type="ECO:0000256" key="1">
    <source>
        <dbReference type="SAM" id="Phobius"/>
    </source>
</evidence>
<organism evidence="2 3">
    <name type="scientific">Kiloniella antarctica</name>
    <dbReference type="NCBI Taxonomy" id="1550907"/>
    <lineage>
        <taxon>Bacteria</taxon>
        <taxon>Pseudomonadati</taxon>
        <taxon>Pseudomonadota</taxon>
        <taxon>Alphaproteobacteria</taxon>
        <taxon>Rhodospirillales</taxon>
        <taxon>Kiloniellaceae</taxon>
        <taxon>Kiloniella</taxon>
    </lineage>
</organism>
<dbReference type="Pfam" id="PF06961">
    <property type="entry name" value="DUF1294"/>
    <property type="match status" value="1"/>
</dbReference>
<keyword evidence="1" id="KW-0472">Membrane</keyword>
<keyword evidence="1" id="KW-1133">Transmembrane helix</keyword>
<feature type="transmembrane region" description="Helical" evidence="1">
    <location>
        <begin position="6"/>
        <end position="25"/>
    </location>
</feature>
<protein>
    <submittedName>
        <fullName evidence="2">DUF1294 domain-containing protein</fullName>
    </submittedName>
</protein>
<keyword evidence="3" id="KW-1185">Reference proteome</keyword>
<evidence type="ECO:0000313" key="2">
    <source>
        <dbReference type="EMBL" id="MFD2205613.1"/>
    </source>
</evidence>
<evidence type="ECO:0000313" key="3">
    <source>
        <dbReference type="Proteomes" id="UP001597294"/>
    </source>
</evidence>
<dbReference type="PIRSF" id="PIRSF002599">
    <property type="entry name" value="Cold_shock_A"/>
    <property type="match status" value="1"/>
</dbReference>
<dbReference type="Proteomes" id="UP001597294">
    <property type="component" value="Unassembled WGS sequence"/>
</dbReference>
<feature type="transmembrane region" description="Helical" evidence="1">
    <location>
        <begin position="76"/>
        <end position="94"/>
    </location>
</feature>
<feature type="transmembrane region" description="Helical" evidence="1">
    <location>
        <begin position="46"/>
        <end position="64"/>
    </location>
</feature>
<proteinExistence type="predicted"/>
<dbReference type="EMBL" id="JBHUII010000004">
    <property type="protein sequence ID" value="MFD2205613.1"/>
    <property type="molecule type" value="Genomic_DNA"/>
</dbReference>
<reference evidence="3" key="1">
    <citation type="journal article" date="2019" name="Int. J. Syst. Evol. Microbiol.">
        <title>The Global Catalogue of Microorganisms (GCM) 10K type strain sequencing project: providing services to taxonomists for standard genome sequencing and annotation.</title>
        <authorList>
            <consortium name="The Broad Institute Genomics Platform"/>
            <consortium name="The Broad Institute Genome Sequencing Center for Infectious Disease"/>
            <person name="Wu L."/>
            <person name="Ma J."/>
        </authorList>
    </citation>
    <scope>NUCLEOTIDE SEQUENCE [LARGE SCALE GENOMIC DNA]</scope>
    <source>
        <strain evidence="3">CGMCC 4.7192</strain>
    </source>
</reference>
<sequence length="108" mass="12253">MLFGNYDIAFIATAYICCVSVFSYLCFAWDKRCSIRGEWRISESTLLLIALAGGSIGSVIGQYVLRHKTCKQPFKFYLHCVVVLQLVLVLSLCFEEGLPFIRQLFISV</sequence>
<name>A0ABW5BHP5_9PROT</name>
<gene>
    <name evidence="2" type="ORF">ACFSKO_08330</name>
</gene>
<keyword evidence="1" id="KW-0812">Transmembrane</keyword>
<accession>A0ABW5BHP5</accession>
<dbReference type="InterPro" id="IPR012156">
    <property type="entry name" value="Cold_shock_CspA"/>
</dbReference>